<dbReference type="PANTHER" id="PTHR31609">
    <property type="entry name" value="YDJC DEACETYLASE FAMILY MEMBER"/>
    <property type="match status" value="1"/>
</dbReference>
<dbReference type="GO" id="GO:0019213">
    <property type="term" value="F:deacetylase activity"/>
    <property type="evidence" value="ECO:0007669"/>
    <property type="project" value="TreeGrafter"/>
</dbReference>
<proteinExistence type="predicted"/>
<gene>
    <name evidence="6" type="ORF">LAL4801_05837</name>
</gene>
<reference evidence="7" key="1">
    <citation type="submission" date="2015-07" db="EMBL/GenBank/DDBJ databases">
        <authorList>
            <person name="Rodrigo-Torres Lidia"/>
            <person name="Arahal R.David."/>
        </authorList>
    </citation>
    <scope>NUCLEOTIDE SEQUENCE [LARGE SCALE GENOMIC DNA]</scope>
    <source>
        <strain evidence="7">CECT 4801</strain>
    </source>
</reference>
<comment type="cofactor">
    <cofactor evidence="1">
        <name>Mg(2+)</name>
        <dbReference type="ChEBI" id="CHEBI:18420"/>
    </cofactor>
</comment>
<evidence type="ECO:0000256" key="2">
    <source>
        <dbReference type="ARBA" id="ARBA00022723"/>
    </source>
</evidence>
<evidence type="ECO:0000313" key="6">
    <source>
        <dbReference type="EMBL" id="CTQ47375.1"/>
    </source>
</evidence>
<dbReference type="Pfam" id="PF04794">
    <property type="entry name" value="YdjC"/>
    <property type="match status" value="1"/>
</dbReference>
<dbReference type="PANTHER" id="PTHR31609:SF1">
    <property type="entry name" value="CARBOHYDRATE DEACETYLASE"/>
    <property type="match status" value="1"/>
</dbReference>
<dbReference type="GO" id="GO:0005975">
    <property type="term" value="P:carbohydrate metabolic process"/>
    <property type="evidence" value="ECO:0007669"/>
    <property type="project" value="InterPro"/>
</dbReference>
<dbReference type="InterPro" id="IPR006879">
    <property type="entry name" value="YdjC-like"/>
</dbReference>
<name>A0A0M6YBC2_9HYPH</name>
<sequence>MPCAWVSHAAALFNERPDIDIGIHLTLTSEWEAVKWRPLTQAASLTDENGNFLPLITPREGDDRRCLADADWSIDDIAREFRAQISLGTAIFHNVSHVSSHMLKHFKDFDPRIGEVIADLCMEYGLADDAFGFGLPRIEGYSKFPRDTDHRTSAFMTQLAELSSGTYIFIDHPAEVSAELNAVGHEGYEDVAADRTTCLETLTSKELKQCIDALGIELISYRDLYR</sequence>
<keyword evidence="3" id="KW-0378">Hydrolase</keyword>
<keyword evidence="7" id="KW-1185">Reference proteome</keyword>
<keyword evidence="2" id="KW-0479">Metal-binding</keyword>
<dbReference type="GO" id="GO:0046872">
    <property type="term" value="F:metal ion binding"/>
    <property type="evidence" value="ECO:0007669"/>
    <property type="project" value="UniProtKB-KW"/>
</dbReference>
<evidence type="ECO:0000313" key="7">
    <source>
        <dbReference type="Proteomes" id="UP000048926"/>
    </source>
</evidence>
<keyword evidence="4" id="KW-0460">Magnesium</keyword>
<protein>
    <submittedName>
        <fullName evidence="6">Hopanoid biosynthesis associated protein HpnK</fullName>
    </submittedName>
</protein>
<dbReference type="GO" id="GO:0016787">
    <property type="term" value="F:hydrolase activity"/>
    <property type="evidence" value="ECO:0007669"/>
    <property type="project" value="UniProtKB-KW"/>
</dbReference>
<dbReference type="Proteomes" id="UP000048926">
    <property type="component" value="Unassembled WGS sequence"/>
</dbReference>
<dbReference type="Gene3D" id="3.20.20.370">
    <property type="entry name" value="Glycoside hydrolase/deacetylase"/>
    <property type="match status" value="1"/>
</dbReference>
<keyword evidence="5" id="KW-0119">Carbohydrate metabolism</keyword>
<dbReference type="AlphaFoldDB" id="A0A0M6YBC2"/>
<evidence type="ECO:0000256" key="4">
    <source>
        <dbReference type="ARBA" id="ARBA00022842"/>
    </source>
</evidence>
<accession>A0A0M6YBC2</accession>
<dbReference type="EMBL" id="CXST01000007">
    <property type="protein sequence ID" value="CTQ47375.1"/>
    <property type="molecule type" value="Genomic_DNA"/>
</dbReference>
<evidence type="ECO:0000256" key="1">
    <source>
        <dbReference type="ARBA" id="ARBA00001946"/>
    </source>
</evidence>
<evidence type="ECO:0000256" key="5">
    <source>
        <dbReference type="ARBA" id="ARBA00023277"/>
    </source>
</evidence>
<organism evidence="6 7">
    <name type="scientific">Roseibium aggregatum</name>
    <dbReference type="NCBI Taxonomy" id="187304"/>
    <lineage>
        <taxon>Bacteria</taxon>
        <taxon>Pseudomonadati</taxon>
        <taxon>Pseudomonadota</taxon>
        <taxon>Alphaproteobacteria</taxon>
        <taxon>Hyphomicrobiales</taxon>
        <taxon>Stappiaceae</taxon>
        <taxon>Roseibium</taxon>
    </lineage>
</organism>
<dbReference type="SUPFAM" id="SSF88713">
    <property type="entry name" value="Glycoside hydrolase/deacetylase"/>
    <property type="match status" value="1"/>
</dbReference>
<evidence type="ECO:0000256" key="3">
    <source>
        <dbReference type="ARBA" id="ARBA00022801"/>
    </source>
</evidence>
<dbReference type="InterPro" id="IPR011330">
    <property type="entry name" value="Glyco_hydro/deAcase_b/a-brl"/>
</dbReference>